<dbReference type="SUPFAM" id="SSF50249">
    <property type="entry name" value="Nucleic acid-binding proteins"/>
    <property type="match status" value="1"/>
</dbReference>
<dbReference type="Proteomes" id="UP000241647">
    <property type="component" value="Unassembled WGS sequence"/>
</dbReference>
<dbReference type="AlphaFoldDB" id="A0A2T2Z749"/>
<feature type="domain" description="CSD" evidence="3">
    <location>
        <begin position="10"/>
        <end position="74"/>
    </location>
</feature>
<dbReference type="PANTHER" id="PTHR46109">
    <property type="entry name" value="PROTEIN LIN-28"/>
    <property type="match status" value="1"/>
</dbReference>
<name>A0A2T2Z749_9NOCA</name>
<dbReference type="SMART" id="SM00357">
    <property type="entry name" value="CSP"/>
    <property type="match status" value="1"/>
</dbReference>
<evidence type="ECO:0000259" key="3">
    <source>
        <dbReference type="PROSITE" id="PS51857"/>
    </source>
</evidence>
<accession>A0A2T2Z749</accession>
<dbReference type="CDD" id="cd04458">
    <property type="entry name" value="CSP_CDS"/>
    <property type="match status" value="1"/>
</dbReference>
<sequence>MPVDDKLPGWQRGQVTWFNAEKGFGYLTSASGDAVFVDYRTIDMPGYKTLSPGQTVVFTVTHTSGGPEAAQVLPYPHAGDES</sequence>
<proteinExistence type="predicted"/>
<dbReference type="PROSITE" id="PS51857">
    <property type="entry name" value="CSD_2"/>
    <property type="match status" value="1"/>
</dbReference>
<dbReference type="PANTHER" id="PTHR46109:SF1">
    <property type="entry name" value="PROTEIN LIN-28 HOMOLOG"/>
    <property type="match status" value="1"/>
</dbReference>
<dbReference type="Gene3D" id="2.40.50.140">
    <property type="entry name" value="Nucleic acid-binding proteins"/>
    <property type="match status" value="1"/>
</dbReference>
<dbReference type="InterPro" id="IPR012340">
    <property type="entry name" value="NA-bd_OB-fold"/>
</dbReference>
<dbReference type="InterPro" id="IPR011129">
    <property type="entry name" value="CSD"/>
</dbReference>
<comment type="caution">
    <text evidence="4">The sequence shown here is derived from an EMBL/GenBank/DDBJ whole genome shotgun (WGS) entry which is preliminary data.</text>
</comment>
<dbReference type="GO" id="GO:0003729">
    <property type="term" value="F:mRNA binding"/>
    <property type="evidence" value="ECO:0007669"/>
    <property type="project" value="TreeGrafter"/>
</dbReference>
<dbReference type="InterPro" id="IPR051373">
    <property type="entry name" value="Lin-28_RNA-binding"/>
</dbReference>
<evidence type="ECO:0000313" key="5">
    <source>
        <dbReference type="Proteomes" id="UP000241647"/>
    </source>
</evidence>
<evidence type="ECO:0000313" key="4">
    <source>
        <dbReference type="EMBL" id="PSR63588.1"/>
    </source>
</evidence>
<keyword evidence="2" id="KW-0963">Cytoplasm</keyword>
<dbReference type="GO" id="GO:0031054">
    <property type="term" value="P:pre-miRNA processing"/>
    <property type="evidence" value="ECO:0007669"/>
    <property type="project" value="TreeGrafter"/>
</dbReference>
<organism evidence="4 5">
    <name type="scientific">Nocardia nova</name>
    <dbReference type="NCBI Taxonomy" id="37330"/>
    <lineage>
        <taxon>Bacteria</taxon>
        <taxon>Bacillati</taxon>
        <taxon>Actinomycetota</taxon>
        <taxon>Actinomycetes</taxon>
        <taxon>Mycobacteriales</taxon>
        <taxon>Nocardiaceae</taxon>
        <taxon>Nocardia</taxon>
    </lineage>
</organism>
<reference evidence="4 5" key="1">
    <citation type="submission" date="2018-02" db="EMBL/GenBank/DDBJ databases">
        <title>8 Nocardia nova and 1 Nocardia cyriacigeorgica strain used for evolution to TMP-SMX.</title>
        <authorList>
            <person name="Mehta H."/>
            <person name="Weng J."/>
            <person name="Shamoo Y."/>
        </authorList>
    </citation>
    <scope>NUCLEOTIDE SEQUENCE [LARGE SCALE GENOMIC DNA]</scope>
    <source>
        <strain evidence="4 5">ATCC 33727</strain>
    </source>
</reference>
<dbReference type="InterPro" id="IPR002059">
    <property type="entry name" value="CSP_DNA-bd"/>
</dbReference>
<dbReference type="PRINTS" id="PR00050">
    <property type="entry name" value="COLDSHOCK"/>
</dbReference>
<dbReference type="EMBL" id="PYHS01000005">
    <property type="protein sequence ID" value="PSR63588.1"/>
    <property type="molecule type" value="Genomic_DNA"/>
</dbReference>
<evidence type="ECO:0000256" key="2">
    <source>
        <dbReference type="ARBA" id="ARBA00022490"/>
    </source>
</evidence>
<gene>
    <name evidence="4" type="ORF">C8259_10965</name>
</gene>
<dbReference type="InterPro" id="IPR012156">
    <property type="entry name" value="Cold_shock_CspA"/>
</dbReference>
<dbReference type="GO" id="GO:0005737">
    <property type="term" value="C:cytoplasm"/>
    <property type="evidence" value="ECO:0007669"/>
    <property type="project" value="UniProtKB-SubCell"/>
</dbReference>
<protein>
    <submittedName>
        <fullName evidence="4">Cold shock domain-containing protein</fullName>
    </submittedName>
</protein>
<comment type="subcellular location">
    <subcellularLocation>
        <location evidence="1">Cytoplasm</location>
    </subcellularLocation>
</comment>
<evidence type="ECO:0000256" key="1">
    <source>
        <dbReference type="ARBA" id="ARBA00004496"/>
    </source>
</evidence>
<dbReference type="PIRSF" id="PIRSF002599">
    <property type="entry name" value="Cold_shock_A"/>
    <property type="match status" value="1"/>
</dbReference>
<dbReference type="Pfam" id="PF00313">
    <property type="entry name" value="CSD"/>
    <property type="match status" value="1"/>
</dbReference>